<evidence type="ECO:0000256" key="1">
    <source>
        <dbReference type="ARBA" id="ARBA00022490"/>
    </source>
</evidence>
<dbReference type="InterPro" id="IPR007783">
    <property type="entry name" value="eIF3d"/>
</dbReference>
<feature type="region of interest" description="Disordered" evidence="5">
    <location>
        <begin position="80"/>
        <end position="184"/>
    </location>
</feature>
<evidence type="ECO:0000313" key="6">
    <source>
        <dbReference type="EMBL" id="CRZ09051.1"/>
    </source>
</evidence>
<feature type="compositionally biased region" description="Low complexity" evidence="5">
    <location>
        <begin position="125"/>
        <end position="152"/>
    </location>
</feature>
<keyword evidence="3" id="KW-0694">RNA-binding</keyword>
<sequence>LMASLELQPFCSSTDGWGPATNFKGQASQVPFSLFSKFDRIGKPADFVSAPQAFNQEPRRDRYAAYGASSAAFSYSQQDDETSFSLVDTRPKPKPKFGIQRIGGTRGRGGFRGRGRGGAWGGQGARFAQDPRSGTGPSLSASGGGSADAAQAQNQRKKSKGRWDTGRGGRRFGPRDWDRAPRVNQPSIKVQEDWVEVAQLSIQQLEAATLPFLEKTAHGKRMRGRTDDTSEDESSKALRESQSVQTLFESGIVHCYDKGFDRVTTRNSIKLRSGPAPPKFSGIHPGQDPLMQKLHADKAGNIYATDTVLSLLMAAAQSASGWDIVIRKTKDSIILDRRSSSLIGFETVNETGQDLTADEVSPESINHPVQLMNEATSIYQRFLSQAVRDSVAVEFDDVGAADSIAYRYRRFELGEGKRLLVRSEVQAATEKASGSDSAPQLLSIRSLLEFDAKTGAGVSDWRQKLDAQRGYIIATEFRNNAFKITRWIAQAILAGIDEIRMAFVSRVVPTDPKHHVVLGVQRFKPLEFAQQVGVKQSSLWGSLNLIIETIVSLADGTYLLFRDPNEPLLRFYSVSDDSIDQA</sequence>
<dbReference type="PANTHER" id="PTHR12399:SF0">
    <property type="entry name" value="EUKARYOTIC TRANSLATION INITIATION FACTOR 3 SUBUNIT D"/>
    <property type="match status" value="1"/>
</dbReference>
<organism evidence="6">
    <name type="scientific">Spongospora subterranea</name>
    <dbReference type="NCBI Taxonomy" id="70186"/>
    <lineage>
        <taxon>Eukaryota</taxon>
        <taxon>Sar</taxon>
        <taxon>Rhizaria</taxon>
        <taxon>Endomyxa</taxon>
        <taxon>Phytomyxea</taxon>
        <taxon>Plasmodiophorida</taxon>
        <taxon>Plasmodiophoridae</taxon>
        <taxon>Spongospora</taxon>
    </lineage>
</organism>
<evidence type="ECO:0000256" key="2">
    <source>
        <dbReference type="ARBA" id="ARBA00022540"/>
    </source>
</evidence>
<dbReference type="EMBL" id="HACM01008609">
    <property type="protein sequence ID" value="CRZ09051.1"/>
    <property type="molecule type" value="Transcribed_RNA"/>
</dbReference>
<feature type="non-terminal residue" evidence="6">
    <location>
        <position position="1"/>
    </location>
</feature>
<reference evidence="6" key="1">
    <citation type="submission" date="2015-04" db="EMBL/GenBank/DDBJ databases">
        <title>The genome sequence of the plant pathogenic Rhizarian Plasmodiophora brassicae reveals insights in its biotrophic life cycle and the origin of chitin synthesis.</title>
        <authorList>
            <person name="Schwelm A."/>
            <person name="Fogelqvist J."/>
            <person name="Knaust A."/>
            <person name="Julke S."/>
            <person name="Lilja T."/>
            <person name="Dhandapani V."/>
            <person name="Bonilla-Rosso G."/>
            <person name="Karlsson M."/>
            <person name="Shevchenko A."/>
            <person name="Choi S.R."/>
            <person name="Kim H.G."/>
            <person name="Park J.Y."/>
            <person name="Lim Y.P."/>
            <person name="Ludwig-Muller J."/>
            <person name="Dixelius C."/>
        </authorList>
    </citation>
    <scope>NUCLEOTIDE SEQUENCE</scope>
    <source>
        <tissue evidence="6">Potato root galls</tissue>
    </source>
</reference>
<feature type="compositionally biased region" description="Basic and acidic residues" evidence="5">
    <location>
        <begin position="161"/>
        <end position="181"/>
    </location>
</feature>
<feature type="compositionally biased region" description="Basic and acidic residues" evidence="5">
    <location>
        <begin position="224"/>
        <end position="239"/>
    </location>
</feature>
<dbReference type="GO" id="GO:0003723">
    <property type="term" value="F:RNA binding"/>
    <property type="evidence" value="ECO:0007669"/>
    <property type="project" value="UniProtKB-KW"/>
</dbReference>
<evidence type="ECO:0000256" key="3">
    <source>
        <dbReference type="ARBA" id="ARBA00022884"/>
    </source>
</evidence>
<keyword evidence="4" id="KW-0648">Protein biosynthesis</keyword>
<dbReference type="Pfam" id="PF05091">
    <property type="entry name" value="eIF-3_zeta"/>
    <property type="match status" value="2"/>
</dbReference>
<accession>A0A0H5R579</accession>
<feature type="region of interest" description="Disordered" evidence="5">
    <location>
        <begin position="216"/>
        <end position="241"/>
    </location>
</feature>
<evidence type="ECO:0000256" key="5">
    <source>
        <dbReference type="SAM" id="MobiDB-lite"/>
    </source>
</evidence>
<name>A0A0H5R579_9EUKA</name>
<dbReference type="AlphaFoldDB" id="A0A0H5R579"/>
<proteinExistence type="predicted"/>
<dbReference type="PANTHER" id="PTHR12399">
    <property type="entry name" value="EUKARYOTIC TRANSLATION INITIATION FACTOR 3 SUBUNIT 7"/>
    <property type="match status" value="1"/>
</dbReference>
<evidence type="ECO:0000256" key="4">
    <source>
        <dbReference type="ARBA" id="ARBA00022917"/>
    </source>
</evidence>
<dbReference type="PIRSF" id="PIRSF016281">
    <property type="entry name" value="EIF-3_zeta"/>
    <property type="match status" value="1"/>
</dbReference>
<keyword evidence="2" id="KW-0396">Initiation factor</keyword>
<dbReference type="GO" id="GO:0003743">
    <property type="term" value="F:translation initiation factor activity"/>
    <property type="evidence" value="ECO:0007669"/>
    <property type="project" value="UniProtKB-KW"/>
</dbReference>
<dbReference type="GO" id="GO:0005852">
    <property type="term" value="C:eukaryotic translation initiation factor 3 complex"/>
    <property type="evidence" value="ECO:0007669"/>
    <property type="project" value="InterPro"/>
</dbReference>
<evidence type="ECO:0008006" key="7">
    <source>
        <dbReference type="Google" id="ProtNLM"/>
    </source>
</evidence>
<protein>
    <recommendedName>
        <fullName evidence="7">Eukaryotic translation initiation factor 3 subunit D</fullName>
    </recommendedName>
</protein>
<keyword evidence="1" id="KW-0963">Cytoplasm</keyword>